<dbReference type="PANTHER" id="PTHR34407">
    <property type="entry name" value="EXPRESSED PROTEIN"/>
    <property type="match status" value="1"/>
</dbReference>
<protein>
    <recommendedName>
        <fullName evidence="4">SGNH hydrolase-type esterase domain-containing protein</fullName>
    </recommendedName>
</protein>
<evidence type="ECO:0000313" key="2">
    <source>
        <dbReference type="EMBL" id="EFJ42861.1"/>
    </source>
</evidence>
<dbReference type="SUPFAM" id="SSF52266">
    <property type="entry name" value="SGNH hydrolase"/>
    <property type="match status" value="1"/>
</dbReference>
<dbReference type="Proteomes" id="UP000001058">
    <property type="component" value="Unassembled WGS sequence"/>
</dbReference>
<dbReference type="GeneID" id="9626619"/>
<keyword evidence="1" id="KW-0732">Signal</keyword>
<evidence type="ECO:0000256" key="1">
    <source>
        <dbReference type="SAM" id="SignalP"/>
    </source>
</evidence>
<feature type="signal peptide" evidence="1">
    <location>
        <begin position="1"/>
        <end position="23"/>
    </location>
</feature>
<accession>D8UBP6</accession>
<evidence type="ECO:0000313" key="3">
    <source>
        <dbReference type="Proteomes" id="UP000001058"/>
    </source>
</evidence>
<dbReference type="Gene3D" id="3.40.50.1110">
    <property type="entry name" value="SGNH hydrolase"/>
    <property type="match status" value="1"/>
</dbReference>
<dbReference type="EMBL" id="GL378378">
    <property type="protein sequence ID" value="EFJ42861.1"/>
    <property type="molecule type" value="Genomic_DNA"/>
</dbReference>
<evidence type="ECO:0008006" key="4">
    <source>
        <dbReference type="Google" id="ProtNLM"/>
    </source>
</evidence>
<organism evidence="3">
    <name type="scientific">Volvox carteri f. nagariensis</name>
    <dbReference type="NCBI Taxonomy" id="3068"/>
    <lineage>
        <taxon>Eukaryota</taxon>
        <taxon>Viridiplantae</taxon>
        <taxon>Chlorophyta</taxon>
        <taxon>core chlorophytes</taxon>
        <taxon>Chlorophyceae</taxon>
        <taxon>CS clade</taxon>
        <taxon>Chlamydomonadales</taxon>
        <taxon>Volvocaceae</taxon>
        <taxon>Volvox</taxon>
    </lineage>
</organism>
<dbReference type="AlphaFoldDB" id="D8UBP6"/>
<dbReference type="CDD" id="cd00229">
    <property type="entry name" value="SGNH_hydrolase"/>
    <property type="match status" value="1"/>
</dbReference>
<dbReference type="KEGG" id="vcn:VOLCADRAFT_97022"/>
<dbReference type="PANTHER" id="PTHR34407:SF1">
    <property type="entry name" value="SGNH HYDROLASE-TYPE ESTERASE DOMAIN-CONTAINING PROTEIN"/>
    <property type="match status" value="1"/>
</dbReference>
<sequence length="482" mass="52952">MAGDRLSQHLSSVLLFVLGVVTASQVSAVSPLTGFMLSKSIVHHGDLSMYTRVFDKLSNQRCLNITVIGGSVTVGHWNYTLIPSHHRWPELVGGQLNARFPCSDPQGHTVSNQAHGATSPGIWIERLVGQQEVWFRGVDLVILETAVNQVAETAQAQMEAEILMSLVIKQSRRALQEAGEGKQQQSTRAFTGTAVMWLVASTRRQSPVWTGVPYQRTSDAMYAQLPVAQHHGVPIISVIDALGPFPTTALQAWFNETWYRGDKVHPEAFGHILLADLVLHYLHLAYEHTRLFQWYPLPKEYILREPLFVPQENLDFFLDARPITIGFEHSRILDARRGSPCQGWWVYADVPDKMGLISQTPGSTCDISVSPEEVSHLSAGKAYLVLMKSYENMGVLDLTIHAGRAAAANGTCERSSSGGAPVVLGSISVDLLWASKASLADVVAFPFKLPTADGSTCLLASFSVKETDRSKNKVKVLGLQLF</sequence>
<proteinExistence type="predicted"/>
<dbReference type="InterPro" id="IPR036514">
    <property type="entry name" value="SGNH_hydro_sf"/>
</dbReference>
<feature type="chain" id="PRO_5003124360" description="SGNH hydrolase-type esterase domain-containing protein" evidence="1">
    <location>
        <begin position="24"/>
        <end position="482"/>
    </location>
</feature>
<keyword evidence="3" id="KW-1185">Reference proteome</keyword>
<dbReference type="InParanoid" id="D8UBP6"/>
<name>D8UBP6_VOLCA</name>
<dbReference type="OrthoDB" id="528490at2759"/>
<reference evidence="2 3" key="1">
    <citation type="journal article" date="2010" name="Science">
        <title>Genomic analysis of organismal complexity in the multicellular green alga Volvox carteri.</title>
        <authorList>
            <person name="Prochnik S.E."/>
            <person name="Umen J."/>
            <person name="Nedelcu A.M."/>
            <person name="Hallmann A."/>
            <person name="Miller S.M."/>
            <person name="Nishii I."/>
            <person name="Ferris P."/>
            <person name="Kuo A."/>
            <person name="Mitros T."/>
            <person name="Fritz-Laylin L.K."/>
            <person name="Hellsten U."/>
            <person name="Chapman J."/>
            <person name="Simakov O."/>
            <person name="Rensing S.A."/>
            <person name="Terry A."/>
            <person name="Pangilinan J."/>
            <person name="Kapitonov V."/>
            <person name="Jurka J."/>
            <person name="Salamov A."/>
            <person name="Shapiro H."/>
            <person name="Schmutz J."/>
            <person name="Grimwood J."/>
            <person name="Lindquist E."/>
            <person name="Lucas S."/>
            <person name="Grigoriev I.V."/>
            <person name="Schmitt R."/>
            <person name="Kirk D."/>
            <person name="Rokhsar D.S."/>
        </authorList>
    </citation>
    <scope>NUCLEOTIDE SEQUENCE [LARGE SCALE GENOMIC DNA]</scope>
    <source>
        <strain evidence="3">f. Nagariensis / Eve</strain>
    </source>
</reference>
<dbReference type="RefSeq" id="XP_002956121.1">
    <property type="nucleotide sequence ID" value="XM_002956075.1"/>
</dbReference>
<gene>
    <name evidence="2" type="ORF">VOLCADRAFT_97022</name>
</gene>